<keyword evidence="5" id="KW-1185">Reference proteome</keyword>
<dbReference type="STRING" id="525918.SAMN05660964_02715"/>
<dbReference type="OrthoDB" id="9786347at2"/>
<dbReference type="GO" id="GO:0097163">
    <property type="term" value="F:sulfur carrier activity"/>
    <property type="evidence" value="ECO:0007669"/>
    <property type="project" value="TreeGrafter"/>
</dbReference>
<accession>A0A1H4EVM0</accession>
<comment type="similarity">
    <text evidence="3">Belongs to the dsrC/tusE family.</text>
</comment>
<dbReference type="EC" id="2.8.1.-" evidence="3"/>
<keyword evidence="3" id="KW-0808">Transferase</keyword>
<gene>
    <name evidence="4" type="ORF">SAMN05660964_02715</name>
</gene>
<dbReference type="InterPro" id="IPR007453">
    <property type="entry name" value="DsrC/TusE"/>
</dbReference>
<comment type="function">
    <text evidence="3">Part of a sulfur-relay system.</text>
</comment>
<protein>
    <recommendedName>
        <fullName evidence="3">Sulfurtransferase</fullName>
        <ecNumber evidence="3">2.8.1.-</ecNumber>
    </recommendedName>
</protein>
<organism evidence="4 5">
    <name type="scientific">Thiothrix caldifontis</name>
    <dbReference type="NCBI Taxonomy" id="525918"/>
    <lineage>
        <taxon>Bacteria</taxon>
        <taxon>Pseudomonadati</taxon>
        <taxon>Pseudomonadota</taxon>
        <taxon>Gammaproteobacteria</taxon>
        <taxon>Thiotrichales</taxon>
        <taxon>Thiotrichaceae</taxon>
        <taxon>Thiothrix</taxon>
    </lineage>
</organism>
<dbReference type="Proteomes" id="UP000199397">
    <property type="component" value="Unassembled WGS sequence"/>
</dbReference>
<evidence type="ECO:0000256" key="2">
    <source>
        <dbReference type="ARBA" id="ARBA00022490"/>
    </source>
</evidence>
<evidence type="ECO:0000313" key="4">
    <source>
        <dbReference type="EMBL" id="SEA88688.1"/>
    </source>
</evidence>
<dbReference type="Pfam" id="PF04358">
    <property type="entry name" value="DsrC"/>
    <property type="match status" value="1"/>
</dbReference>
<dbReference type="SUPFAM" id="SSF69721">
    <property type="entry name" value="DsrC, the gamma subunit of dissimilatory sulfite reductase"/>
    <property type="match status" value="1"/>
</dbReference>
<dbReference type="InterPro" id="IPR042072">
    <property type="entry name" value="DsrC-like_C"/>
</dbReference>
<dbReference type="AlphaFoldDB" id="A0A1H4EVM0"/>
<evidence type="ECO:0000256" key="3">
    <source>
        <dbReference type="PIRNR" id="PIRNR006223"/>
    </source>
</evidence>
<dbReference type="Gene3D" id="1.10.10.370">
    <property type="entry name" value="DsrC-like protein, C-terminal domain"/>
    <property type="match status" value="1"/>
</dbReference>
<dbReference type="NCBIfam" id="TIGR03342">
    <property type="entry name" value="dsrC_tusE_dsvC"/>
    <property type="match status" value="1"/>
</dbReference>
<dbReference type="EMBL" id="FNQP01000017">
    <property type="protein sequence ID" value="SEA88688.1"/>
    <property type="molecule type" value="Genomic_DNA"/>
</dbReference>
<keyword evidence="2" id="KW-0963">Cytoplasm</keyword>
<evidence type="ECO:0000256" key="1">
    <source>
        <dbReference type="ARBA" id="ARBA00004496"/>
    </source>
</evidence>
<dbReference type="GO" id="GO:0002143">
    <property type="term" value="P:tRNA wobble position uridine thiolation"/>
    <property type="evidence" value="ECO:0007669"/>
    <property type="project" value="TreeGrafter"/>
</dbReference>
<dbReference type="PIRSF" id="PIRSF006223">
    <property type="entry name" value="DsrC_TusE"/>
    <property type="match status" value="1"/>
</dbReference>
<dbReference type="GO" id="GO:0005737">
    <property type="term" value="C:cytoplasm"/>
    <property type="evidence" value="ECO:0007669"/>
    <property type="project" value="UniProtKB-SubCell"/>
</dbReference>
<dbReference type="InterPro" id="IPR043163">
    <property type="entry name" value="DsrC-like_N"/>
</dbReference>
<dbReference type="Gene3D" id="3.30.1420.10">
    <property type="match status" value="1"/>
</dbReference>
<name>A0A1H4EVM0_9GAMM</name>
<dbReference type="PANTHER" id="PTHR37010:SF1">
    <property type="entry name" value="SULFURTRANSFERASE TUSE"/>
    <property type="match status" value="1"/>
</dbReference>
<comment type="subcellular location">
    <subcellularLocation>
        <location evidence="1">Cytoplasm</location>
    </subcellularLocation>
</comment>
<dbReference type="RefSeq" id="WP_093069479.1">
    <property type="nucleotide sequence ID" value="NZ_FNQP01000017.1"/>
</dbReference>
<dbReference type="GO" id="GO:0016740">
    <property type="term" value="F:transferase activity"/>
    <property type="evidence" value="ECO:0007669"/>
    <property type="project" value="UniProtKB-KW"/>
</dbReference>
<evidence type="ECO:0000313" key="5">
    <source>
        <dbReference type="Proteomes" id="UP000199397"/>
    </source>
</evidence>
<dbReference type="InterPro" id="IPR025526">
    <property type="entry name" value="DsrC-like_dom_sf"/>
</dbReference>
<sequence length="114" mass="12824">MAYEVNGTTIETTEAGYLVDLNDWNEEVAKVIAAEEGIGELTERHWDVINYLRDQYINNGGTQPMERIIQKAMAEQWGDKKLTSKDMYTLFPRAPSKQGLKVAGLPATNRKGGY</sequence>
<proteinExistence type="inferred from homology"/>
<reference evidence="4 5" key="1">
    <citation type="submission" date="2016-10" db="EMBL/GenBank/DDBJ databases">
        <authorList>
            <person name="de Groot N.N."/>
        </authorList>
    </citation>
    <scope>NUCLEOTIDE SEQUENCE [LARGE SCALE GENOMIC DNA]</scope>
    <source>
        <strain evidence="4 5">DSM 21228</strain>
    </source>
</reference>
<dbReference type="PANTHER" id="PTHR37010">
    <property type="entry name" value="SULFURTRANSFERASE TUSE"/>
    <property type="match status" value="1"/>
</dbReference>